<feature type="domain" description="Glucose-methanol-choline oxidoreductase N-terminal" evidence="8">
    <location>
        <begin position="85"/>
        <end position="108"/>
    </location>
</feature>
<feature type="binding site" evidence="6">
    <location>
        <position position="205"/>
    </location>
    <ligand>
        <name>FAD</name>
        <dbReference type="ChEBI" id="CHEBI:57692"/>
    </ligand>
</feature>
<organism evidence="10">
    <name type="scientific">Streptomyces sp. NBC_00093</name>
    <dbReference type="NCBI Taxonomy" id="2975649"/>
    <lineage>
        <taxon>Bacteria</taxon>
        <taxon>Bacillati</taxon>
        <taxon>Actinomycetota</taxon>
        <taxon>Actinomycetes</taxon>
        <taxon>Kitasatosporales</taxon>
        <taxon>Streptomycetaceae</taxon>
        <taxon>Streptomyces</taxon>
    </lineage>
</organism>
<dbReference type="Pfam" id="PF00732">
    <property type="entry name" value="GMC_oxred_N"/>
    <property type="match status" value="1"/>
</dbReference>
<dbReference type="Pfam" id="PF05199">
    <property type="entry name" value="GMC_oxred_C"/>
    <property type="match status" value="1"/>
</dbReference>
<gene>
    <name evidence="10" type="ORF">OHA22_22425</name>
</gene>
<evidence type="ECO:0000256" key="5">
    <source>
        <dbReference type="PIRSR" id="PIRSR000137-1"/>
    </source>
</evidence>
<dbReference type="PANTHER" id="PTHR11552:SF147">
    <property type="entry name" value="CHOLINE DEHYDROGENASE, MITOCHONDRIAL"/>
    <property type="match status" value="1"/>
</dbReference>
<evidence type="ECO:0000259" key="8">
    <source>
        <dbReference type="PROSITE" id="PS00623"/>
    </source>
</evidence>
<name>A0AAU2A3I3_9ACTN</name>
<evidence type="ECO:0000256" key="7">
    <source>
        <dbReference type="RuleBase" id="RU003968"/>
    </source>
</evidence>
<reference evidence="10" key="1">
    <citation type="submission" date="2022-10" db="EMBL/GenBank/DDBJ databases">
        <title>The complete genomes of actinobacterial strains from the NBC collection.</title>
        <authorList>
            <person name="Joergensen T.S."/>
            <person name="Alvarez Arevalo M."/>
            <person name="Sterndorff E.B."/>
            <person name="Faurdal D."/>
            <person name="Vuksanovic O."/>
            <person name="Mourched A.-S."/>
            <person name="Charusanti P."/>
            <person name="Shaw S."/>
            <person name="Blin K."/>
            <person name="Weber T."/>
        </authorList>
    </citation>
    <scope>NUCLEOTIDE SEQUENCE</scope>
    <source>
        <strain evidence="10">NBC_00093</strain>
    </source>
</reference>
<dbReference type="PROSITE" id="PS00624">
    <property type="entry name" value="GMC_OXRED_2"/>
    <property type="match status" value="1"/>
</dbReference>
<dbReference type="PROSITE" id="PS00623">
    <property type="entry name" value="GMC_OXRED_1"/>
    <property type="match status" value="1"/>
</dbReference>
<keyword evidence="4 6" id="KW-0274">FAD</keyword>
<dbReference type="Gene3D" id="3.30.560.10">
    <property type="entry name" value="Glucose Oxidase, domain 3"/>
    <property type="match status" value="1"/>
</dbReference>
<dbReference type="SUPFAM" id="SSF54373">
    <property type="entry name" value="FAD-linked reductases, C-terminal domain"/>
    <property type="match status" value="1"/>
</dbReference>
<comment type="cofactor">
    <cofactor evidence="1 6">
        <name>FAD</name>
        <dbReference type="ChEBI" id="CHEBI:57692"/>
    </cofactor>
</comment>
<evidence type="ECO:0000313" key="10">
    <source>
        <dbReference type="EMBL" id="WTT18095.1"/>
    </source>
</evidence>
<dbReference type="GO" id="GO:0050660">
    <property type="term" value="F:flavin adenine dinucleotide binding"/>
    <property type="evidence" value="ECO:0007669"/>
    <property type="project" value="InterPro"/>
</dbReference>
<feature type="domain" description="Glucose-methanol-choline oxidoreductase N-terminal" evidence="9">
    <location>
        <begin position="244"/>
        <end position="258"/>
    </location>
</feature>
<feature type="active site" description="Proton donor" evidence="5">
    <location>
        <position position="454"/>
    </location>
</feature>
<dbReference type="Gene3D" id="3.50.50.60">
    <property type="entry name" value="FAD/NAD(P)-binding domain"/>
    <property type="match status" value="1"/>
</dbReference>
<dbReference type="InterPro" id="IPR036188">
    <property type="entry name" value="FAD/NAD-bd_sf"/>
</dbReference>
<dbReference type="InterPro" id="IPR000172">
    <property type="entry name" value="GMC_OxRdtase_N"/>
</dbReference>
<keyword evidence="3 7" id="KW-0285">Flavoprotein</keyword>
<dbReference type="SUPFAM" id="SSF51905">
    <property type="entry name" value="FAD/NAD(P)-binding domain"/>
    <property type="match status" value="1"/>
</dbReference>
<dbReference type="PANTHER" id="PTHR11552">
    <property type="entry name" value="GLUCOSE-METHANOL-CHOLINE GMC OXIDOREDUCTASE"/>
    <property type="match status" value="1"/>
</dbReference>
<protein>
    <submittedName>
        <fullName evidence="10">GMC family oxidoreductase N-terminal domain-containing protein</fullName>
    </submittedName>
</protein>
<accession>A0AAU2A3I3</accession>
<evidence type="ECO:0000256" key="2">
    <source>
        <dbReference type="ARBA" id="ARBA00010790"/>
    </source>
</evidence>
<evidence type="ECO:0000259" key="9">
    <source>
        <dbReference type="PROSITE" id="PS00624"/>
    </source>
</evidence>
<feature type="active site" description="Proton acceptor" evidence="5">
    <location>
        <position position="496"/>
    </location>
</feature>
<evidence type="ECO:0000256" key="6">
    <source>
        <dbReference type="PIRSR" id="PIRSR000137-2"/>
    </source>
</evidence>
<dbReference type="EMBL" id="CP108222">
    <property type="protein sequence ID" value="WTT18095.1"/>
    <property type="molecule type" value="Genomic_DNA"/>
</dbReference>
<evidence type="ECO:0000256" key="3">
    <source>
        <dbReference type="ARBA" id="ARBA00022630"/>
    </source>
</evidence>
<dbReference type="PIRSF" id="PIRSF000137">
    <property type="entry name" value="Alcohol_oxidase"/>
    <property type="match status" value="1"/>
</dbReference>
<dbReference type="AlphaFoldDB" id="A0AAU2A3I3"/>
<dbReference type="InterPro" id="IPR007867">
    <property type="entry name" value="GMC_OxRtase_C"/>
</dbReference>
<comment type="similarity">
    <text evidence="2 7">Belongs to the GMC oxidoreductase family.</text>
</comment>
<dbReference type="InterPro" id="IPR012132">
    <property type="entry name" value="GMC_OxRdtase"/>
</dbReference>
<sequence>MSSESQWDYVIVGAGSAGCVLADRLSADGTTQVLLIEAGTGTPETRPEVQVPILFPRLFGGDLDWDFATAPQPGLADRTIPIPRGKAVGGSSVINAQLWTRGHRADYDGWAEAGLDGWDHDTLQPYFERAEQRISLAGMRYPLPVTPAFTNACARLGYVPAAEVQEGYALARATHRDGLRHSSADAYLTPARERPNLTVLADTLVRRVVFEGTRAIGVEIEAEAEGSARTEIIRARREVVLSAGSVGSPHLLLLSGVGPAEELSRHGVPVVRDLPSVGRDLTDHLLVPLAFEAMGFWSPGSGASAEQIDQYLRDRHGTLDSIISEALLFLRTREDLDAPDIEVVHLVLPLGEHQRTAEHGMALGVILLRPRSRGAITLRSADPHDAPVIDPRYLSDPDGADLATLVAGVRAAQRVLRQPDFAEWLGKPLTDGALSEDADDIAAYVRATGGSIHHLVSTCRMGTDEQSVVDPTFAVRGLTGLRVVDASAMPSIVRAHTHAPVTMLAERAADVLLQQDADQQDVQQEVLLPQR</sequence>
<proteinExistence type="inferred from homology"/>
<dbReference type="GO" id="GO:0016614">
    <property type="term" value="F:oxidoreductase activity, acting on CH-OH group of donors"/>
    <property type="evidence" value="ECO:0007669"/>
    <property type="project" value="InterPro"/>
</dbReference>
<evidence type="ECO:0000256" key="4">
    <source>
        <dbReference type="ARBA" id="ARBA00022827"/>
    </source>
</evidence>
<evidence type="ECO:0000256" key="1">
    <source>
        <dbReference type="ARBA" id="ARBA00001974"/>
    </source>
</evidence>